<evidence type="ECO:0000256" key="2">
    <source>
        <dbReference type="PROSITE-ProRule" id="PRU00169"/>
    </source>
</evidence>
<dbReference type="Pfam" id="PF00072">
    <property type="entry name" value="Response_reg"/>
    <property type="match status" value="1"/>
</dbReference>
<keyword evidence="5" id="KW-1185">Reference proteome</keyword>
<dbReference type="EMBL" id="PYLS01000005">
    <property type="protein sequence ID" value="PST82925.1"/>
    <property type="molecule type" value="Genomic_DNA"/>
</dbReference>
<feature type="modified residue" description="4-aspartylphosphate" evidence="2">
    <location>
        <position position="54"/>
    </location>
</feature>
<dbReference type="Proteomes" id="UP000240912">
    <property type="component" value="Unassembled WGS sequence"/>
</dbReference>
<feature type="domain" description="Response regulatory" evidence="3">
    <location>
        <begin position="6"/>
        <end position="119"/>
    </location>
</feature>
<dbReference type="PANTHER" id="PTHR44591:SF3">
    <property type="entry name" value="RESPONSE REGULATORY DOMAIN-CONTAINING PROTEIN"/>
    <property type="match status" value="1"/>
</dbReference>
<dbReference type="PANTHER" id="PTHR44591">
    <property type="entry name" value="STRESS RESPONSE REGULATOR PROTEIN 1"/>
    <property type="match status" value="1"/>
</dbReference>
<gene>
    <name evidence="4" type="ORF">C7T94_09850</name>
</gene>
<dbReference type="InterPro" id="IPR011006">
    <property type="entry name" value="CheY-like_superfamily"/>
</dbReference>
<dbReference type="Gene3D" id="3.40.50.2300">
    <property type="match status" value="1"/>
</dbReference>
<dbReference type="OrthoDB" id="9789181at2"/>
<evidence type="ECO:0000256" key="1">
    <source>
        <dbReference type="ARBA" id="ARBA00022553"/>
    </source>
</evidence>
<dbReference type="SMART" id="SM00448">
    <property type="entry name" value="REC"/>
    <property type="match status" value="1"/>
</dbReference>
<dbReference type="AlphaFoldDB" id="A0A2T3HKE3"/>
<dbReference type="RefSeq" id="WP_107215184.1">
    <property type="nucleotide sequence ID" value="NZ_KZ686269.1"/>
</dbReference>
<dbReference type="PROSITE" id="PS50110">
    <property type="entry name" value="RESPONSE_REGULATORY"/>
    <property type="match status" value="1"/>
</dbReference>
<dbReference type="SUPFAM" id="SSF52172">
    <property type="entry name" value="CheY-like"/>
    <property type="match status" value="1"/>
</dbReference>
<dbReference type="InterPro" id="IPR001789">
    <property type="entry name" value="Sig_transdc_resp-reg_receiver"/>
</dbReference>
<sequence>MPQTKKVILADDDPGILDAVGLILEYEGYELHATDNGNQVFQLVCPNTNILLLDIWMSGSDGRDICKQLKSDQQTKHIPIILFSAGAELESSAKAAGADDFIPKPFDMIDLVNRIERLTNSAGSGSAMQNQVAS</sequence>
<keyword evidence="1 2" id="KW-0597">Phosphoprotein</keyword>
<evidence type="ECO:0000313" key="4">
    <source>
        <dbReference type="EMBL" id="PST82925.1"/>
    </source>
</evidence>
<name>A0A2T3HKE3_9SPHI</name>
<organism evidence="4 5">
    <name type="scientific">Pedobacter yulinensis</name>
    <dbReference type="NCBI Taxonomy" id="2126353"/>
    <lineage>
        <taxon>Bacteria</taxon>
        <taxon>Pseudomonadati</taxon>
        <taxon>Bacteroidota</taxon>
        <taxon>Sphingobacteriia</taxon>
        <taxon>Sphingobacteriales</taxon>
        <taxon>Sphingobacteriaceae</taxon>
        <taxon>Pedobacter</taxon>
    </lineage>
</organism>
<evidence type="ECO:0000313" key="5">
    <source>
        <dbReference type="Proteomes" id="UP000240912"/>
    </source>
</evidence>
<dbReference type="InterPro" id="IPR050595">
    <property type="entry name" value="Bact_response_regulator"/>
</dbReference>
<protein>
    <submittedName>
        <fullName evidence="4">Response regulator</fullName>
    </submittedName>
</protein>
<accession>A0A2T3HKE3</accession>
<reference evidence="4 5" key="1">
    <citation type="submission" date="2018-03" db="EMBL/GenBank/DDBJ databases">
        <authorList>
            <person name="Keele B.F."/>
        </authorList>
    </citation>
    <scope>NUCLEOTIDE SEQUENCE [LARGE SCALE GENOMIC DNA]</scope>
    <source>
        <strain evidence="4 5">YL28-9</strain>
    </source>
</reference>
<evidence type="ECO:0000259" key="3">
    <source>
        <dbReference type="PROSITE" id="PS50110"/>
    </source>
</evidence>
<dbReference type="GO" id="GO:0000160">
    <property type="term" value="P:phosphorelay signal transduction system"/>
    <property type="evidence" value="ECO:0007669"/>
    <property type="project" value="InterPro"/>
</dbReference>
<comment type="caution">
    <text evidence="4">The sequence shown here is derived from an EMBL/GenBank/DDBJ whole genome shotgun (WGS) entry which is preliminary data.</text>
</comment>
<proteinExistence type="predicted"/>